<feature type="transmembrane region" description="Helical" evidence="1">
    <location>
        <begin position="42"/>
        <end position="61"/>
    </location>
</feature>
<protein>
    <submittedName>
        <fullName evidence="2">Uncharacterized protein</fullName>
    </submittedName>
</protein>
<reference evidence="2 3" key="1">
    <citation type="submission" date="2019-03" db="EMBL/GenBank/DDBJ databases">
        <title>Draft genome of Brevundimonas sp. a heavy metal resistant soil bacteria.</title>
        <authorList>
            <person name="Soto J."/>
        </authorList>
    </citation>
    <scope>NUCLEOTIDE SEQUENCE [LARGE SCALE GENOMIC DNA]</scope>
    <source>
        <strain evidence="2 3">B-10</strain>
    </source>
</reference>
<dbReference type="AlphaFoldDB" id="A0A4Y9S4K4"/>
<evidence type="ECO:0000256" key="1">
    <source>
        <dbReference type="SAM" id="Phobius"/>
    </source>
</evidence>
<evidence type="ECO:0000313" key="3">
    <source>
        <dbReference type="Proteomes" id="UP000298216"/>
    </source>
</evidence>
<comment type="caution">
    <text evidence="2">The sequence shown here is derived from an EMBL/GenBank/DDBJ whole genome shotgun (WGS) entry which is preliminary data.</text>
</comment>
<dbReference type="OrthoDB" id="9789493at2"/>
<gene>
    <name evidence="2" type="ORF">EGY25_04445</name>
</gene>
<evidence type="ECO:0000313" key="2">
    <source>
        <dbReference type="EMBL" id="TFW14448.1"/>
    </source>
</evidence>
<sequence>MERQTSEPFHYPAPWAGVEWGKSRPIVTPLILPVLRLVRDSLWVLVWGTVVVAFLTALTQAGL</sequence>
<proteinExistence type="predicted"/>
<dbReference type="EMBL" id="SPVH01000002">
    <property type="protein sequence ID" value="TFW14448.1"/>
    <property type="molecule type" value="Genomic_DNA"/>
</dbReference>
<accession>A0A4Y9S4K4</accession>
<keyword evidence="3" id="KW-1185">Reference proteome</keyword>
<name>A0A4Y9S4K4_9CAUL</name>
<dbReference type="Proteomes" id="UP000298216">
    <property type="component" value="Unassembled WGS sequence"/>
</dbReference>
<dbReference type="RefSeq" id="WP_135193833.1">
    <property type="nucleotide sequence ID" value="NZ_SPVH01000002.1"/>
</dbReference>
<keyword evidence="1" id="KW-0812">Transmembrane</keyword>
<organism evidence="2 3">
    <name type="scientific">Brevundimonas intermedia</name>
    <dbReference type="NCBI Taxonomy" id="74315"/>
    <lineage>
        <taxon>Bacteria</taxon>
        <taxon>Pseudomonadati</taxon>
        <taxon>Pseudomonadota</taxon>
        <taxon>Alphaproteobacteria</taxon>
        <taxon>Caulobacterales</taxon>
        <taxon>Caulobacteraceae</taxon>
        <taxon>Brevundimonas</taxon>
    </lineage>
</organism>
<keyword evidence="1" id="KW-0472">Membrane</keyword>
<keyword evidence="1" id="KW-1133">Transmembrane helix</keyword>